<comment type="similarity">
    <text evidence="1 5">Belongs to the flavin oxidoreductase frp family.</text>
</comment>
<dbReference type="SUPFAM" id="SSF55469">
    <property type="entry name" value="FMN-dependent nitroreductase-like"/>
    <property type="match status" value="1"/>
</dbReference>
<dbReference type="InterPro" id="IPR016446">
    <property type="entry name" value="Flavin_OxRdtase_Frp"/>
</dbReference>
<dbReference type="PANTHER" id="PTHR43425:SF3">
    <property type="entry name" value="NADPH-DEPENDENT OXIDOREDUCTASE"/>
    <property type="match status" value="1"/>
</dbReference>
<dbReference type="Pfam" id="PF00881">
    <property type="entry name" value="Nitroreductase"/>
    <property type="match status" value="1"/>
</dbReference>
<dbReference type="RefSeq" id="WP_015891294.1">
    <property type="nucleotide sequence ID" value="NC_012491.1"/>
</dbReference>
<feature type="coiled-coil region" evidence="6">
    <location>
        <begin position="184"/>
        <end position="211"/>
    </location>
</feature>
<evidence type="ECO:0000256" key="5">
    <source>
        <dbReference type="PIRNR" id="PIRNR005426"/>
    </source>
</evidence>
<name>C0ZDW7_BREBN</name>
<dbReference type="KEGG" id="bbe:BBR47_29990"/>
<evidence type="ECO:0000256" key="4">
    <source>
        <dbReference type="ARBA" id="ARBA00023002"/>
    </source>
</evidence>
<evidence type="ECO:0000313" key="8">
    <source>
        <dbReference type="EMBL" id="BAH43976.1"/>
    </source>
</evidence>
<dbReference type="PIRSF" id="PIRSF005426">
    <property type="entry name" value="Frp"/>
    <property type="match status" value="1"/>
</dbReference>
<evidence type="ECO:0000259" key="7">
    <source>
        <dbReference type="Pfam" id="PF00881"/>
    </source>
</evidence>
<keyword evidence="5" id="KW-0521">NADP</keyword>
<evidence type="ECO:0000256" key="3">
    <source>
        <dbReference type="ARBA" id="ARBA00022643"/>
    </source>
</evidence>
<dbReference type="InterPro" id="IPR029479">
    <property type="entry name" value="Nitroreductase"/>
</dbReference>
<accession>C0ZDW7</accession>
<dbReference type="AlphaFoldDB" id="C0ZDW7"/>
<dbReference type="EMBL" id="AP008955">
    <property type="protein sequence ID" value="BAH43976.1"/>
    <property type="molecule type" value="Genomic_DNA"/>
</dbReference>
<keyword evidence="9" id="KW-1185">Reference proteome</keyword>
<evidence type="ECO:0000256" key="6">
    <source>
        <dbReference type="SAM" id="Coils"/>
    </source>
</evidence>
<organism evidence="8 9">
    <name type="scientific">Brevibacillus brevis (strain 47 / JCM 6285 / NBRC 100599)</name>
    <dbReference type="NCBI Taxonomy" id="358681"/>
    <lineage>
        <taxon>Bacteria</taxon>
        <taxon>Bacillati</taxon>
        <taxon>Bacillota</taxon>
        <taxon>Bacilli</taxon>
        <taxon>Bacillales</taxon>
        <taxon>Paenibacillaceae</taxon>
        <taxon>Brevibacillus</taxon>
    </lineage>
</organism>
<reference evidence="8 9" key="1">
    <citation type="submission" date="2005-03" db="EMBL/GenBank/DDBJ databases">
        <title>Brevibacillus brevis strain 47, complete genome.</title>
        <authorList>
            <person name="Hosoyama A."/>
            <person name="Yamada R."/>
            <person name="Hongo Y."/>
            <person name="Terui Y."/>
            <person name="Ankai A."/>
            <person name="Masuyama W."/>
            <person name="Sekiguchi M."/>
            <person name="Takeda T."/>
            <person name="Asano K."/>
            <person name="Ohji S."/>
            <person name="Ichikawa N."/>
            <person name="Narita S."/>
            <person name="Aoki N."/>
            <person name="Miura H."/>
            <person name="Matsushita S."/>
            <person name="Sekigawa T."/>
            <person name="Yamagata H."/>
            <person name="Yoshikawa H."/>
            <person name="Udaka S."/>
            <person name="Tanikawa S."/>
            <person name="Fujita N."/>
        </authorList>
    </citation>
    <scope>NUCLEOTIDE SEQUENCE [LARGE SCALE GENOMIC DNA]</scope>
    <source>
        <strain evidence="9">47 / JCM 6285 / NBRC 100599</strain>
    </source>
</reference>
<dbReference type="GO" id="GO:0016491">
    <property type="term" value="F:oxidoreductase activity"/>
    <property type="evidence" value="ECO:0007669"/>
    <property type="project" value="UniProtKB-UniRule"/>
</dbReference>
<evidence type="ECO:0000256" key="2">
    <source>
        <dbReference type="ARBA" id="ARBA00022630"/>
    </source>
</evidence>
<protein>
    <submittedName>
        <fullName evidence="8">Nitro/flavin reductase</fullName>
    </submittedName>
</protein>
<proteinExistence type="inferred from homology"/>
<dbReference type="STRING" id="358681.BBR47_29990"/>
<dbReference type="eggNOG" id="COG0778">
    <property type="taxonomic scope" value="Bacteria"/>
</dbReference>
<gene>
    <name evidence="8" type="primary">nfrA</name>
    <name evidence="8" type="ordered locus">BBR47_29990</name>
</gene>
<dbReference type="NCBIfam" id="NF008033">
    <property type="entry name" value="PRK10765.1"/>
    <property type="match status" value="1"/>
</dbReference>
<dbReference type="Gene3D" id="3.40.109.10">
    <property type="entry name" value="NADH Oxidase"/>
    <property type="match status" value="1"/>
</dbReference>
<dbReference type="InterPro" id="IPR000415">
    <property type="entry name" value="Nitroreductase-like"/>
</dbReference>
<dbReference type="CDD" id="cd02146">
    <property type="entry name" value="NfsA-like"/>
    <property type="match status" value="1"/>
</dbReference>
<keyword evidence="2 5" id="KW-0285">Flavoprotein</keyword>
<sequence length="249" mass="28341">MNETIKTLLHHRSIRKFEDRPLTDQQIRTIIDCAQAASTSSYIQAYSIIGVKEKEKKRRLAELAGNQPYVETNGHLFIFCADLFRHELLAEMEGADITASLESAEKYMVAVIDAALAAQNAAIASESMGLGICYIGGLRNNVEEVAQVLSIPKRVIPLFAMTVGYPLHESSKKPRLPFEHVYHEEGYNEDKKELQAQLLEYNKTIQEYYLQRTGGERSDTWTGQMAAMLSKPTRMFMKEFVEKQGFQRR</sequence>
<keyword evidence="3 5" id="KW-0288">FMN</keyword>
<keyword evidence="6" id="KW-0175">Coiled coil</keyword>
<keyword evidence="4 5" id="KW-0560">Oxidoreductase</keyword>
<feature type="domain" description="Nitroreductase" evidence="7">
    <location>
        <begin position="10"/>
        <end position="165"/>
    </location>
</feature>
<evidence type="ECO:0000313" key="9">
    <source>
        <dbReference type="Proteomes" id="UP000001877"/>
    </source>
</evidence>
<dbReference type="HOGENOM" id="CLU_070764_0_0_9"/>
<evidence type="ECO:0000256" key="1">
    <source>
        <dbReference type="ARBA" id="ARBA00008366"/>
    </source>
</evidence>
<dbReference type="Proteomes" id="UP000001877">
    <property type="component" value="Chromosome"/>
</dbReference>
<dbReference type="PANTHER" id="PTHR43425">
    <property type="entry name" value="OXYGEN-INSENSITIVE NADPH NITROREDUCTASE"/>
    <property type="match status" value="1"/>
</dbReference>